<evidence type="ECO:0000313" key="3">
    <source>
        <dbReference type="Proteomes" id="UP000625711"/>
    </source>
</evidence>
<evidence type="ECO:0008006" key="4">
    <source>
        <dbReference type="Google" id="ProtNLM"/>
    </source>
</evidence>
<dbReference type="InterPro" id="IPR009305">
    <property type="entry name" value="Mpo1-like"/>
</dbReference>
<sequence length="156" mass="17577">MKTIQEWFGEYNESHKNSTNKLIHWICVPSILFSIIGILMHFSALLTVLLLVLTLVFYARLDLVLAVAMAALIAAMVALIYILPMGAGFYFAVFVLAWIGQFYGHKVEGKKPSFFKDLQFLLVGPAWCMDAYLGKIFPKWKPRNPTISSAQLSTNT</sequence>
<keyword evidence="1" id="KW-0472">Membrane</keyword>
<protein>
    <recommendedName>
        <fullName evidence="4">DUF962 domain-containing protein</fullName>
    </recommendedName>
</protein>
<comment type="caution">
    <text evidence="2">The sequence shown here is derived from an EMBL/GenBank/DDBJ whole genome shotgun (WGS) entry which is preliminary data.</text>
</comment>
<gene>
    <name evidence="2" type="ORF">GWI33_011462</name>
</gene>
<organism evidence="2 3">
    <name type="scientific">Rhynchophorus ferrugineus</name>
    <name type="common">Red palm weevil</name>
    <name type="synonym">Curculio ferrugineus</name>
    <dbReference type="NCBI Taxonomy" id="354439"/>
    <lineage>
        <taxon>Eukaryota</taxon>
        <taxon>Metazoa</taxon>
        <taxon>Ecdysozoa</taxon>
        <taxon>Arthropoda</taxon>
        <taxon>Hexapoda</taxon>
        <taxon>Insecta</taxon>
        <taxon>Pterygota</taxon>
        <taxon>Neoptera</taxon>
        <taxon>Endopterygota</taxon>
        <taxon>Coleoptera</taxon>
        <taxon>Polyphaga</taxon>
        <taxon>Cucujiformia</taxon>
        <taxon>Curculionidae</taxon>
        <taxon>Dryophthorinae</taxon>
        <taxon>Rhynchophorus</taxon>
    </lineage>
</organism>
<dbReference type="PANTHER" id="PTHR28026">
    <property type="entry name" value="DUF962 DOMAIN PROTEIN (AFU_ORTHOLOGUE AFUA_8G05310)"/>
    <property type="match status" value="1"/>
</dbReference>
<keyword evidence="3" id="KW-1185">Reference proteome</keyword>
<dbReference type="Proteomes" id="UP000625711">
    <property type="component" value="Unassembled WGS sequence"/>
</dbReference>
<dbReference type="GO" id="GO:0016020">
    <property type="term" value="C:membrane"/>
    <property type="evidence" value="ECO:0007669"/>
    <property type="project" value="GOC"/>
</dbReference>
<reference evidence="2" key="1">
    <citation type="submission" date="2020-08" db="EMBL/GenBank/DDBJ databases">
        <title>Genome sequencing and assembly of the red palm weevil Rhynchophorus ferrugineus.</title>
        <authorList>
            <person name="Dias G.B."/>
            <person name="Bergman C.M."/>
            <person name="Manee M."/>
        </authorList>
    </citation>
    <scope>NUCLEOTIDE SEQUENCE</scope>
    <source>
        <strain evidence="2">AA-2017</strain>
        <tissue evidence="2">Whole larva</tissue>
    </source>
</reference>
<proteinExistence type="predicted"/>
<keyword evidence="1" id="KW-0812">Transmembrane</keyword>
<feature type="transmembrane region" description="Helical" evidence="1">
    <location>
        <begin position="23"/>
        <end position="56"/>
    </location>
</feature>
<dbReference type="PANTHER" id="PTHR28026:SF9">
    <property type="entry name" value="2-HYDROXY-PALMITIC ACID DIOXYGENASE MPO1"/>
    <property type="match status" value="1"/>
</dbReference>
<evidence type="ECO:0000256" key="1">
    <source>
        <dbReference type="SAM" id="Phobius"/>
    </source>
</evidence>
<dbReference type="AlphaFoldDB" id="A0A834ICR4"/>
<feature type="transmembrane region" description="Helical" evidence="1">
    <location>
        <begin position="88"/>
        <end position="104"/>
    </location>
</feature>
<dbReference type="Pfam" id="PF06127">
    <property type="entry name" value="Mpo1-like"/>
    <property type="match status" value="1"/>
</dbReference>
<dbReference type="OrthoDB" id="2124888at2759"/>
<name>A0A834ICR4_RHYFE</name>
<dbReference type="EMBL" id="JAACXV010009496">
    <property type="protein sequence ID" value="KAF7275650.1"/>
    <property type="molecule type" value="Genomic_DNA"/>
</dbReference>
<accession>A0A834ICR4</accession>
<evidence type="ECO:0000313" key="2">
    <source>
        <dbReference type="EMBL" id="KAF7275650.1"/>
    </source>
</evidence>
<keyword evidence="1" id="KW-1133">Transmembrane helix</keyword>
<dbReference type="GO" id="GO:0046521">
    <property type="term" value="P:sphingoid catabolic process"/>
    <property type="evidence" value="ECO:0007669"/>
    <property type="project" value="TreeGrafter"/>
</dbReference>